<keyword evidence="3" id="KW-1185">Reference proteome</keyword>
<dbReference type="SUPFAM" id="SSF81383">
    <property type="entry name" value="F-box domain"/>
    <property type="match status" value="1"/>
</dbReference>
<evidence type="ECO:0000313" key="3">
    <source>
        <dbReference type="Proteomes" id="UP001150941"/>
    </source>
</evidence>
<gene>
    <name evidence="2" type="ORF">N7468_009460</name>
</gene>
<organism evidence="2 3">
    <name type="scientific">Penicillium chermesinum</name>
    <dbReference type="NCBI Taxonomy" id="63820"/>
    <lineage>
        <taxon>Eukaryota</taxon>
        <taxon>Fungi</taxon>
        <taxon>Dikarya</taxon>
        <taxon>Ascomycota</taxon>
        <taxon>Pezizomycotina</taxon>
        <taxon>Eurotiomycetes</taxon>
        <taxon>Eurotiomycetidae</taxon>
        <taxon>Eurotiales</taxon>
        <taxon>Aspergillaceae</taxon>
        <taxon>Penicillium</taxon>
    </lineage>
</organism>
<dbReference type="PROSITE" id="PS50181">
    <property type="entry name" value="FBOX"/>
    <property type="match status" value="1"/>
</dbReference>
<dbReference type="EMBL" id="JAPQKS010000007">
    <property type="protein sequence ID" value="KAJ5220256.1"/>
    <property type="molecule type" value="Genomic_DNA"/>
</dbReference>
<proteinExistence type="predicted"/>
<reference evidence="2" key="1">
    <citation type="submission" date="2022-11" db="EMBL/GenBank/DDBJ databases">
        <authorList>
            <person name="Petersen C."/>
        </authorList>
    </citation>
    <scope>NUCLEOTIDE SEQUENCE</scope>
    <source>
        <strain evidence="2">IBT 19713</strain>
    </source>
</reference>
<feature type="domain" description="F-box" evidence="1">
    <location>
        <begin position="4"/>
        <end position="50"/>
    </location>
</feature>
<dbReference type="Proteomes" id="UP001150941">
    <property type="component" value="Unassembled WGS sequence"/>
</dbReference>
<dbReference type="InterPro" id="IPR001810">
    <property type="entry name" value="F-box_dom"/>
</dbReference>
<dbReference type="InterPro" id="IPR036047">
    <property type="entry name" value="F-box-like_dom_sf"/>
</dbReference>
<dbReference type="RefSeq" id="XP_058327086.1">
    <property type="nucleotide sequence ID" value="XM_058478756.1"/>
</dbReference>
<evidence type="ECO:0000259" key="1">
    <source>
        <dbReference type="PROSITE" id="PS50181"/>
    </source>
</evidence>
<dbReference type="GeneID" id="83206059"/>
<sequence>MPAARGLATLPFDIFYEIATLLDDRDYVNLSRTSRHLHETMKSDLLAKKPLESALLFTREGQSALTAQTGYRSAVGHRFDIHEAVATAAPYSACAPAYGTGFLYNQGFLCYHVGHELRLLNVHSAGHQERVLDLYDILPRLHAGPADGDASGRVELLHFADGIVVFRVMGLGSQDDTLLAIDMTQRTQMKRGRRLLLQRAVPASASIFVRHSRSYLWYGVFTAVGGSNGIWSIFGVDITSSSEPIHFSLDWTADGDLGQSLCFEIYRDNLYAVSTLPTSDSNERFSSSYHDEDERFSSFYYWSCHAPRNSRRKWSGRLWRREHCEGPINEMWTDLSIRTDERTGRLVILECRREWPDGKSENHRTYYTQQLPCPSTADEYDVEDITPATVDKDLGDSTASHRPYNERPSKRLRRHYHPEYEPSYGQAERKEFISARTKYRTYHLSASTFVDLVNDPVPPTAGVRTQDRLRLRAVSRKRKCPIDEEGIDGPAGLLFKPTQQNLDGTPVEHSEERFISGGAHMWPAEDAPSELTRLLCPSMRITGVNAVADERSLIYSIQCPGLPEGHKVLILISFDPKIHFSTMTPLGASKSPLLPNQVFPVQVPRPTSSDGSMIRESQPLYEAIRWGYWLR</sequence>
<dbReference type="CDD" id="cd09917">
    <property type="entry name" value="F-box_SF"/>
    <property type="match status" value="1"/>
</dbReference>
<dbReference type="OrthoDB" id="5359231at2759"/>
<evidence type="ECO:0000313" key="2">
    <source>
        <dbReference type="EMBL" id="KAJ5220256.1"/>
    </source>
</evidence>
<protein>
    <recommendedName>
        <fullName evidence="1">F-box domain-containing protein</fullName>
    </recommendedName>
</protein>
<name>A0A9W9NI58_9EURO</name>
<dbReference type="Pfam" id="PF00646">
    <property type="entry name" value="F-box"/>
    <property type="match status" value="1"/>
</dbReference>
<reference evidence="2" key="2">
    <citation type="journal article" date="2023" name="IMA Fungus">
        <title>Comparative genomic study of the Penicillium genus elucidates a diverse pangenome and 15 lateral gene transfer events.</title>
        <authorList>
            <person name="Petersen C."/>
            <person name="Sorensen T."/>
            <person name="Nielsen M.R."/>
            <person name="Sondergaard T.E."/>
            <person name="Sorensen J.L."/>
            <person name="Fitzpatrick D.A."/>
            <person name="Frisvad J.C."/>
            <person name="Nielsen K.L."/>
        </authorList>
    </citation>
    <scope>NUCLEOTIDE SEQUENCE</scope>
    <source>
        <strain evidence="2">IBT 19713</strain>
    </source>
</reference>
<comment type="caution">
    <text evidence="2">The sequence shown here is derived from an EMBL/GenBank/DDBJ whole genome shotgun (WGS) entry which is preliminary data.</text>
</comment>
<dbReference type="AlphaFoldDB" id="A0A9W9NI58"/>
<accession>A0A9W9NI58</accession>